<protein>
    <submittedName>
        <fullName evidence="1">Uncharacterized protein</fullName>
    </submittedName>
</protein>
<evidence type="ECO:0000313" key="2">
    <source>
        <dbReference type="Proteomes" id="UP000576603"/>
    </source>
</evidence>
<name>A0AAW3U6C3_XANEU</name>
<accession>A0AAW3U6C3</accession>
<sequence>MSLPASQLARCQKRRYRLPRQKRNVRMVALTHAVMTASTGRESGVACRRDAADLTRDPARQLLANRPLSK</sequence>
<comment type="caution">
    <text evidence="1">The sequence shown here is derived from an EMBL/GenBank/DDBJ whole genome shotgun (WGS) entry which is preliminary data.</text>
</comment>
<evidence type="ECO:0000313" key="1">
    <source>
        <dbReference type="EMBL" id="MBB4724687.1"/>
    </source>
</evidence>
<dbReference type="EMBL" id="JACHNL010000006">
    <property type="protein sequence ID" value="MBB4724687.1"/>
    <property type="molecule type" value="Genomic_DNA"/>
</dbReference>
<dbReference type="Proteomes" id="UP000576603">
    <property type="component" value="Unassembled WGS sequence"/>
</dbReference>
<proteinExistence type="predicted"/>
<organism evidence="1 2">
    <name type="scientific">Xanthomonas euvesicatoria</name>
    <dbReference type="NCBI Taxonomy" id="456327"/>
    <lineage>
        <taxon>Bacteria</taxon>
        <taxon>Pseudomonadati</taxon>
        <taxon>Pseudomonadota</taxon>
        <taxon>Gammaproteobacteria</taxon>
        <taxon>Lysobacterales</taxon>
        <taxon>Lysobacteraceae</taxon>
        <taxon>Xanthomonas</taxon>
    </lineage>
</organism>
<gene>
    <name evidence="1" type="ORF">FHY32_003056</name>
</gene>
<dbReference type="RefSeq" id="WP_184444507.1">
    <property type="nucleotide sequence ID" value="NZ_JACHNL010000006.1"/>
</dbReference>
<reference evidence="1 2" key="1">
    <citation type="submission" date="2020-08" db="EMBL/GenBank/DDBJ databases">
        <title>Studying the diversity of plant-associated saprophytic bacteria and their role in host health and plant-pathogen interactions.</title>
        <authorList>
            <person name="Potnis N."/>
        </authorList>
    </citation>
    <scope>NUCLEOTIDE SEQUENCE [LARGE SCALE GENOMIC DNA]</scope>
    <source>
        <strain evidence="1 2">CFBP 7922</strain>
    </source>
</reference>
<dbReference type="AlphaFoldDB" id="A0AAW3U6C3"/>